<name>A0A9P6EIY2_9AGAR</name>
<gene>
    <name evidence="2" type="ORF">CPB83DRAFT_852273</name>
</gene>
<accession>A0A9P6EIY2</accession>
<feature type="compositionally biased region" description="Basic and acidic residues" evidence="1">
    <location>
        <begin position="62"/>
        <end position="73"/>
    </location>
</feature>
<feature type="compositionally biased region" description="Low complexity" evidence="1">
    <location>
        <begin position="349"/>
        <end position="368"/>
    </location>
</feature>
<dbReference type="AlphaFoldDB" id="A0A9P6EIY2"/>
<feature type="compositionally biased region" description="Polar residues" evidence="1">
    <location>
        <begin position="217"/>
        <end position="236"/>
    </location>
</feature>
<protein>
    <submittedName>
        <fullName evidence="2">Uncharacterized protein</fullName>
    </submittedName>
</protein>
<feature type="compositionally biased region" description="Basic and acidic residues" evidence="1">
    <location>
        <begin position="380"/>
        <end position="396"/>
    </location>
</feature>
<reference evidence="2" key="1">
    <citation type="submission" date="2020-11" db="EMBL/GenBank/DDBJ databases">
        <authorList>
            <consortium name="DOE Joint Genome Institute"/>
            <person name="Ahrendt S."/>
            <person name="Riley R."/>
            <person name="Andreopoulos W."/>
            <person name="Labutti K."/>
            <person name="Pangilinan J."/>
            <person name="Ruiz-Duenas F.J."/>
            <person name="Barrasa J.M."/>
            <person name="Sanchez-Garcia M."/>
            <person name="Camarero S."/>
            <person name="Miyauchi S."/>
            <person name="Serrano A."/>
            <person name="Linde D."/>
            <person name="Babiker R."/>
            <person name="Drula E."/>
            <person name="Ayuso-Fernandez I."/>
            <person name="Pacheco R."/>
            <person name="Padilla G."/>
            <person name="Ferreira P."/>
            <person name="Barriuso J."/>
            <person name="Kellner H."/>
            <person name="Castanera R."/>
            <person name="Alfaro M."/>
            <person name="Ramirez L."/>
            <person name="Pisabarro A.G."/>
            <person name="Kuo A."/>
            <person name="Tritt A."/>
            <person name="Lipzen A."/>
            <person name="He G."/>
            <person name="Yan M."/>
            <person name="Ng V."/>
            <person name="Cullen D."/>
            <person name="Martin F."/>
            <person name="Rosso M.-N."/>
            <person name="Henrissat B."/>
            <person name="Hibbett D."/>
            <person name="Martinez A.T."/>
            <person name="Grigoriev I.V."/>
        </authorList>
    </citation>
    <scope>NUCLEOTIDE SEQUENCE</scope>
    <source>
        <strain evidence="2">CBS 506.95</strain>
    </source>
</reference>
<feature type="compositionally biased region" description="Acidic residues" evidence="1">
    <location>
        <begin position="327"/>
        <end position="337"/>
    </location>
</feature>
<keyword evidence="3" id="KW-1185">Reference proteome</keyword>
<feature type="compositionally biased region" description="Basic and acidic residues" evidence="1">
    <location>
        <begin position="264"/>
        <end position="274"/>
    </location>
</feature>
<feature type="region of interest" description="Disordered" evidence="1">
    <location>
        <begin position="31"/>
        <end position="441"/>
    </location>
</feature>
<evidence type="ECO:0000313" key="3">
    <source>
        <dbReference type="Proteomes" id="UP000807306"/>
    </source>
</evidence>
<comment type="caution">
    <text evidence="2">The sequence shown here is derived from an EMBL/GenBank/DDBJ whole genome shotgun (WGS) entry which is preliminary data.</text>
</comment>
<organism evidence="2 3">
    <name type="scientific">Crepidotus variabilis</name>
    <dbReference type="NCBI Taxonomy" id="179855"/>
    <lineage>
        <taxon>Eukaryota</taxon>
        <taxon>Fungi</taxon>
        <taxon>Dikarya</taxon>
        <taxon>Basidiomycota</taxon>
        <taxon>Agaricomycotina</taxon>
        <taxon>Agaricomycetes</taxon>
        <taxon>Agaricomycetidae</taxon>
        <taxon>Agaricales</taxon>
        <taxon>Agaricineae</taxon>
        <taxon>Crepidotaceae</taxon>
        <taxon>Crepidotus</taxon>
    </lineage>
</organism>
<dbReference type="Proteomes" id="UP000807306">
    <property type="component" value="Unassembled WGS sequence"/>
</dbReference>
<sequence length="441" mass="46659">MGSAQSYISSETAVTAVAIAGAIGFGYAQVAKSSEETITPEEATGRKGKKKKPSKGSGGESHVTEDRSTKNISKEGTSQVVASSGAIPGQFEPILSPTPADLSTSATLPLKEKKSKKKKSNPKAAEGVQSIESSIDQPTAAKVGGSKPKAAKSLIQASQSSSKTIQKSPSNIPVSQPSKPLHLSTTSIDTDDSWTRVGSRHGQLGSSSANADYPSVDPTNSDIGVSTSHTGNSSAAERTDDEAPNSFLLQQSSQALGARLPPDQNRKTLAEKILPKPRKTGVDDMLETPDYPSLSRVMRIAPLPSEKPATGFSWGDYEDVRVTTDGGENDADGEDDGWGVVTSKRPKRSNLASSSTSSLPSSAPPNTSESMTKRQRQNAQKRDKQKTEKAEAEAERLATLAKHKRELEKVRIAQQSTKSTSKTPSGGMKATIDERGKLVWE</sequence>
<evidence type="ECO:0000256" key="1">
    <source>
        <dbReference type="SAM" id="MobiDB-lite"/>
    </source>
</evidence>
<evidence type="ECO:0000313" key="2">
    <source>
        <dbReference type="EMBL" id="KAF9529524.1"/>
    </source>
</evidence>
<feature type="compositionally biased region" description="Polar residues" evidence="1">
    <location>
        <begin position="155"/>
        <end position="178"/>
    </location>
</feature>
<dbReference type="OrthoDB" id="2564465at2759"/>
<feature type="compositionally biased region" description="Basic and acidic residues" evidence="1">
    <location>
        <begin position="431"/>
        <end position="441"/>
    </location>
</feature>
<dbReference type="EMBL" id="MU157845">
    <property type="protein sequence ID" value="KAF9529524.1"/>
    <property type="molecule type" value="Genomic_DNA"/>
</dbReference>
<feature type="compositionally biased region" description="Low complexity" evidence="1">
    <location>
        <begin position="414"/>
        <end position="423"/>
    </location>
</feature>
<proteinExistence type="predicted"/>